<dbReference type="EMBL" id="QGKX02000996">
    <property type="protein sequence ID" value="KAF3554129.1"/>
    <property type="molecule type" value="Genomic_DNA"/>
</dbReference>
<evidence type="ECO:0000313" key="1">
    <source>
        <dbReference type="EMBL" id="KAF3554129.1"/>
    </source>
</evidence>
<accession>A0A8S9QUT3</accession>
<sequence length="271" mass="30066">MNFRGVTSEDLFRRYVVGITRRLDPPVKTTSRSAGEVNGISPTSGPWVQEDRGRADDLIGAATAISAMLESRSFPTDLWFLLAMIESGSASETQFTYDELENRCDDDSLLRSSFELCLEQVLSFYIVDLWWMLMDRDTDTASSRHQGPASSLKLSRQVCRNWKKLPVVSKQWRANVLDPQHNLATSSGGVSDEIPSHSIESCCFSLSACSVLHKGQLLGDLSSVFQRLELQRMLQLVTAAVVIPLSFTSLFTAQDSFQSPLSSVFKLGLGQ</sequence>
<dbReference type="Proteomes" id="UP000712600">
    <property type="component" value="Unassembled WGS sequence"/>
</dbReference>
<dbReference type="AlphaFoldDB" id="A0A8S9QUT3"/>
<protein>
    <submittedName>
        <fullName evidence="1">Uncharacterized protein</fullName>
    </submittedName>
</protein>
<evidence type="ECO:0000313" key="2">
    <source>
        <dbReference type="Proteomes" id="UP000712600"/>
    </source>
</evidence>
<organism evidence="1 2">
    <name type="scientific">Brassica cretica</name>
    <name type="common">Mustard</name>
    <dbReference type="NCBI Taxonomy" id="69181"/>
    <lineage>
        <taxon>Eukaryota</taxon>
        <taxon>Viridiplantae</taxon>
        <taxon>Streptophyta</taxon>
        <taxon>Embryophyta</taxon>
        <taxon>Tracheophyta</taxon>
        <taxon>Spermatophyta</taxon>
        <taxon>Magnoliopsida</taxon>
        <taxon>eudicotyledons</taxon>
        <taxon>Gunneridae</taxon>
        <taxon>Pentapetalae</taxon>
        <taxon>rosids</taxon>
        <taxon>malvids</taxon>
        <taxon>Brassicales</taxon>
        <taxon>Brassicaceae</taxon>
        <taxon>Brassiceae</taxon>
        <taxon>Brassica</taxon>
    </lineage>
</organism>
<reference evidence="1" key="1">
    <citation type="submission" date="2019-12" db="EMBL/GenBank/DDBJ databases">
        <title>Genome sequencing and annotation of Brassica cretica.</title>
        <authorList>
            <person name="Studholme D.J."/>
            <person name="Sarris P."/>
        </authorList>
    </citation>
    <scope>NUCLEOTIDE SEQUENCE</scope>
    <source>
        <strain evidence="1">PFS-109/04</strain>
        <tissue evidence="1">Leaf</tissue>
    </source>
</reference>
<proteinExistence type="predicted"/>
<comment type="caution">
    <text evidence="1">The sequence shown here is derived from an EMBL/GenBank/DDBJ whole genome shotgun (WGS) entry which is preliminary data.</text>
</comment>
<name>A0A8S9QUT3_BRACR</name>
<gene>
    <name evidence="1" type="ORF">F2Q69_00016945</name>
</gene>